<sequence>MMLLLRKFMSLACLVMNSSRYPCRLVILFAQPRRGHDLDRLYTFYMHWQRAQGPFCINEND</sequence>
<dbReference type="EMBL" id="CM026429">
    <property type="protein sequence ID" value="KAG0563923.1"/>
    <property type="molecule type" value="Genomic_DNA"/>
</dbReference>
<feature type="chain" id="PRO_5035857969" description="Secreted protein" evidence="1">
    <location>
        <begin position="20"/>
        <end position="61"/>
    </location>
</feature>
<evidence type="ECO:0000313" key="2">
    <source>
        <dbReference type="EMBL" id="KAG0563923.1"/>
    </source>
</evidence>
<keyword evidence="3" id="KW-1185">Reference proteome</keyword>
<feature type="signal peptide" evidence="1">
    <location>
        <begin position="1"/>
        <end position="19"/>
    </location>
</feature>
<evidence type="ECO:0000313" key="3">
    <source>
        <dbReference type="Proteomes" id="UP000822688"/>
    </source>
</evidence>
<evidence type="ECO:0000256" key="1">
    <source>
        <dbReference type="SAM" id="SignalP"/>
    </source>
</evidence>
<comment type="caution">
    <text evidence="2">The sequence shown here is derived from an EMBL/GenBank/DDBJ whole genome shotgun (WGS) entry which is preliminary data.</text>
</comment>
<name>A0A8T0GYG5_CERPU</name>
<dbReference type="Proteomes" id="UP000822688">
    <property type="component" value="Chromosome 8"/>
</dbReference>
<protein>
    <recommendedName>
        <fullName evidence="4">Secreted protein</fullName>
    </recommendedName>
</protein>
<proteinExistence type="predicted"/>
<gene>
    <name evidence="2" type="ORF">KC19_8G069900</name>
</gene>
<accession>A0A8T0GYG5</accession>
<evidence type="ECO:0008006" key="4">
    <source>
        <dbReference type="Google" id="ProtNLM"/>
    </source>
</evidence>
<dbReference type="AlphaFoldDB" id="A0A8T0GYG5"/>
<keyword evidence="1" id="KW-0732">Signal</keyword>
<reference evidence="2" key="1">
    <citation type="submission" date="2020-06" db="EMBL/GenBank/DDBJ databases">
        <title>WGS assembly of Ceratodon purpureus strain R40.</title>
        <authorList>
            <person name="Carey S.B."/>
            <person name="Jenkins J."/>
            <person name="Shu S."/>
            <person name="Lovell J.T."/>
            <person name="Sreedasyam A."/>
            <person name="Maumus F."/>
            <person name="Tiley G.P."/>
            <person name="Fernandez-Pozo N."/>
            <person name="Barry K."/>
            <person name="Chen C."/>
            <person name="Wang M."/>
            <person name="Lipzen A."/>
            <person name="Daum C."/>
            <person name="Saski C.A."/>
            <person name="Payton A.C."/>
            <person name="Mcbreen J.C."/>
            <person name="Conrad R.E."/>
            <person name="Kollar L.M."/>
            <person name="Olsson S."/>
            <person name="Huttunen S."/>
            <person name="Landis J.B."/>
            <person name="Wickett N.J."/>
            <person name="Johnson M.G."/>
            <person name="Rensing S.A."/>
            <person name="Grimwood J."/>
            <person name="Schmutz J."/>
            <person name="Mcdaniel S.F."/>
        </authorList>
    </citation>
    <scope>NUCLEOTIDE SEQUENCE</scope>
    <source>
        <strain evidence="2">R40</strain>
    </source>
</reference>
<organism evidence="2 3">
    <name type="scientific">Ceratodon purpureus</name>
    <name type="common">Fire moss</name>
    <name type="synonym">Dicranum purpureum</name>
    <dbReference type="NCBI Taxonomy" id="3225"/>
    <lineage>
        <taxon>Eukaryota</taxon>
        <taxon>Viridiplantae</taxon>
        <taxon>Streptophyta</taxon>
        <taxon>Embryophyta</taxon>
        <taxon>Bryophyta</taxon>
        <taxon>Bryophytina</taxon>
        <taxon>Bryopsida</taxon>
        <taxon>Dicranidae</taxon>
        <taxon>Pseudoditrichales</taxon>
        <taxon>Ditrichaceae</taxon>
        <taxon>Ceratodon</taxon>
    </lineage>
</organism>